<keyword evidence="1" id="KW-0413">Isomerase</keyword>
<dbReference type="Gene3D" id="3.30.2350.10">
    <property type="entry name" value="Pseudouridine synthase"/>
    <property type="match status" value="1"/>
</dbReference>
<comment type="catalytic activity">
    <reaction evidence="2">
        <text>uridine(35) in tRNA(Tyr) = pseudouridine(35) in tRNA(Tyr)</text>
        <dbReference type="Rhea" id="RHEA:60556"/>
        <dbReference type="Rhea" id="RHEA-COMP:15607"/>
        <dbReference type="Rhea" id="RHEA-COMP:15608"/>
        <dbReference type="ChEBI" id="CHEBI:65314"/>
        <dbReference type="ChEBI" id="CHEBI:65315"/>
    </reaction>
</comment>
<feature type="compositionally biased region" description="Basic residues" evidence="12">
    <location>
        <begin position="1"/>
        <end position="11"/>
    </location>
</feature>
<feature type="region of interest" description="Disordered" evidence="12">
    <location>
        <begin position="1"/>
        <end position="292"/>
    </location>
</feature>
<evidence type="ECO:0000256" key="11">
    <source>
        <dbReference type="PROSITE-ProRule" id="PRU00182"/>
    </source>
</evidence>
<feature type="compositionally biased region" description="Basic and acidic residues" evidence="12">
    <location>
        <begin position="134"/>
        <end position="171"/>
    </location>
</feature>
<comment type="caution">
    <text evidence="14">The sequence shown here is derived from an EMBL/GenBank/DDBJ whole genome shotgun (WGS) entry which is preliminary data.</text>
</comment>
<evidence type="ECO:0000256" key="12">
    <source>
        <dbReference type="SAM" id="MobiDB-lite"/>
    </source>
</evidence>
<evidence type="ECO:0000256" key="9">
    <source>
        <dbReference type="ARBA" id="ARBA00042890"/>
    </source>
</evidence>
<evidence type="ECO:0000256" key="3">
    <source>
        <dbReference type="ARBA" id="ARBA00036535"/>
    </source>
</evidence>
<evidence type="ECO:0000313" key="14">
    <source>
        <dbReference type="EMBL" id="PTB19932.1"/>
    </source>
</evidence>
<proteinExistence type="predicted"/>
<evidence type="ECO:0000256" key="6">
    <source>
        <dbReference type="ARBA" id="ARBA00041420"/>
    </source>
</evidence>
<sequence>MRVKLTAKHPRPAAPDRAPVRAGSPSARKPVRAAAPAKPAGAVASGVRQDRSPAKAPGAAPKPKPSNSARPDRAPATKAPRATDSAKQPAKAKPAGRKVAPAARRSEAEAGNGARKTGSPVKRSGDGFAARSAPTERRDRDERRPQAVKRVSGERAARSTQPEGREREARKPLPAKRSIGERAVRSTLTDRREGGERRPQSATRASGERAARATHTERGEREQRRPQPVKRASGEHAARATHSERGERGEREQRRPQSVKPASGERAARRSTHAERTEHEQHDGDTSGTLRLSKRMSELGLCSRREADEWIENGWVSVDGVRVDTLGARVRPDQRIEVSADARAVQARQVTVLLHKPVGYVSGQAEDGYEPAVTLVTAANRWDGDRSPLRFSASHLRGLAPAGRLDIDSTGLLVLTQDGRIAKLLIGEHSSVEKEYLVRVAYGERTADVAQHFPADKLALLRYGLSLDGSQLKPAKVSWQNAEQLRFVLREGKKRQIRRMCELVGLQVVGLKRVRMGSVTLGALPPGKWRYLLPNEAF</sequence>
<dbReference type="Pfam" id="PF01479">
    <property type="entry name" value="S4"/>
    <property type="match status" value="1"/>
</dbReference>
<comment type="catalytic activity">
    <reaction evidence="3">
        <text>uridine(2604) in 23S rRNA = pseudouridine(2604) in 23S rRNA</text>
        <dbReference type="Rhea" id="RHEA:38875"/>
        <dbReference type="Rhea" id="RHEA-COMP:10093"/>
        <dbReference type="Rhea" id="RHEA-COMP:10094"/>
        <dbReference type="ChEBI" id="CHEBI:65314"/>
        <dbReference type="ChEBI" id="CHEBI:65315"/>
        <dbReference type="EC" id="5.4.99.21"/>
    </reaction>
</comment>
<evidence type="ECO:0000256" key="7">
    <source>
        <dbReference type="ARBA" id="ARBA00041697"/>
    </source>
</evidence>
<feature type="compositionally biased region" description="Low complexity" evidence="12">
    <location>
        <begin position="15"/>
        <end position="46"/>
    </location>
</feature>
<dbReference type="PANTHER" id="PTHR47683:SF2">
    <property type="entry name" value="RNA-BINDING S4 DOMAIN-CONTAINING PROTEIN"/>
    <property type="match status" value="1"/>
</dbReference>
<dbReference type="GO" id="GO:0000455">
    <property type="term" value="P:enzyme-directed rRNA pseudouridine synthesis"/>
    <property type="evidence" value="ECO:0007669"/>
    <property type="project" value="UniProtKB-ARBA"/>
</dbReference>
<evidence type="ECO:0000256" key="8">
    <source>
        <dbReference type="ARBA" id="ARBA00042843"/>
    </source>
</evidence>
<feature type="domain" description="RNA-binding S4" evidence="13">
    <location>
        <begin position="290"/>
        <end position="349"/>
    </location>
</feature>
<dbReference type="AlphaFoldDB" id="A0A2T3XU08"/>
<dbReference type="SMART" id="SM00363">
    <property type="entry name" value="S4"/>
    <property type="match status" value="1"/>
</dbReference>
<evidence type="ECO:0000256" key="4">
    <source>
        <dbReference type="ARBA" id="ARBA00038922"/>
    </source>
</evidence>
<accession>A0A2T3XU08</accession>
<feature type="compositionally biased region" description="Basic and acidic residues" evidence="12">
    <location>
        <begin position="206"/>
        <end position="225"/>
    </location>
</feature>
<evidence type="ECO:0000256" key="5">
    <source>
        <dbReference type="ARBA" id="ARBA00039989"/>
    </source>
</evidence>
<dbReference type="GO" id="GO:0003723">
    <property type="term" value="F:RNA binding"/>
    <property type="evidence" value="ECO:0007669"/>
    <property type="project" value="UniProtKB-KW"/>
</dbReference>
<evidence type="ECO:0000256" key="2">
    <source>
        <dbReference type="ARBA" id="ARBA00036390"/>
    </source>
</evidence>
<evidence type="ECO:0000256" key="1">
    <source>
        <dbReference type="ARBA" id="ARBA00023235"/>
    </source>
</evidence>
<reference evidence="14 15" key="1">
    <citation type="submission" date="2018-03" db="EMBL/GenBank/DDBJ databases">
        <title>Whole genome analyses suggest that Burkholderia sensu lato contains two further novel genera in the rhizoxinica-symbiotica group Mycetohabitans gen. nov., and Trinickia gen. nov.: implications for the evolution of diazotrophy and nodulation in the Burkholderiaceae.</title>
        <authorList>
            <person name="Estrada De Los Santos P."/>
            <person name="Palmer M."/>
            <person name="Chavez-Ramirez B."/>
            <person name="Steenkamp E.T."/>
            <person name="Hirsch A.M."/>
            <person name="Manyaka P."/>
            <person name="Maluk M."/>
            <person name="Lafos M."/>
            <person name="Crook M."/>
            <person name="Gross E."/>
            <person name="Simon M.F."/>
            <person name="Bueno Dos Reis Junior F."/>
            <person name="Poole P.S."/>
            <person name="Venter S.N."/>
            <person name="James E.K."/>
        </authorList>
    </citation>
    <scope>NUCLEOTIDE SEQUENCE [LARGE SCALE GENOMIC DNA]</scope>
    <source>
        <strain evidence="14 15">JPY-366</strain>
    </source>
</reference>
<dbReference type="CDD" id="cd00165">
    <property type="entry name" value="S4"/>
    <property type="match status" value="1"/>
</dbReference>
<dbReference type="InterPro" id="IPR006145">
    <property type="entry name" value="PsdUridine_synth_RsuA/RluA"/>
</dbReference>
<dbReference type="InterPro" id="IPR002942">
    <property type="entry name" value="S4_RNA-bd"/>
</dbReference>
<feature type="compositionally biased region" description="Basic and acidic residues" evidence="12">
    <location>
        <begin position="266"/>
        <end position="285"/>
    </location>
</feature>
<dbReference type="Gene3D" id="3.10.290.10">
    <property type="entry name" value="RNA-binding S4 domain"/>
    <property type="match status" value="1"/>
</dbReference>
<dbReference type="Pfam" id="PF00849">
    <property type="entry name" value="PseudoU_synth_2"/>
    <property type="match status" value="1"/>
</dbReference>
<dbReference type="GO" id="GO:0160138">
    <property type="term" value="F:23S rRNA pseudouridine(2604) synthase activity"/>
    <property type="evidence" value="ECO:0007669"/>
    <property type="project" value="UniProtKB-EC"/>
</dbReference>
<evidence type="ECO:0000313" key="15">
    <source>
        <dbReference type="Proteomes" id="UP000240638"/>
    </source>
</evidence>
<feature type="compositionally biased region" description="Low complexity" evidence="12">
    <location>
        <begin position="54"/>
        <end position="69"/>
    </location>
</feature>
<evidence type="ECO:0000259" key="13">
    <source>
        <dbReference type="SMART" id="SM00363"/>
    </source>
</evidence>
<keyword evidence="11" id="KW-0694">RNA-binding</keyword>
<dbReference type="SUPFAM" id="SSF55120">
    <property type="entry name" value="Pseudouridine synthase"/>
    <property type="match status" value="1"/>
</dbReference>
<dbReference type="EMBL" id="PYUC01000007">
    <property type="protein sequence ID" value="PTB19932.1"/>
    <property type="molecule type" value="Genomic_DNA"/>
</dbReference>
<feature type="compositionally biased region" description="Basic and acidic residues" evidence="12">
    <location>
        <begin position="178"/>
        <end position="199"/>
    </location>
</feature>
<name>A0A2T3XU08_9BURK</name>
<dbReference type="InterPro" id="IPR036986">
    <property type="entry name" value="S4_RNA-bd_sf"/>
</dbReference>
<dbReference type="PANTHER" id="PTHR47683">
    <property type="entry name" value="PSEUDOURIDINE SYNTHASE FAMILY PROTEIN-RELATED"/>
    <property type="match status" value="1"/>
</dbReference>
<dbReference type="InterPro" id="IPR050343">
    <property type="entry name" value="RsuA_PseudoU_synthase"/>
</dbReference>
<dbReference type="InterPro" id="IPR020103">
    <property type="entry name" value="PsdUridine_synth_cat_dom_sf"/>
</dbReference>
<dbReference type="Proteomes" id="UP000240638">
    <property type="component" value="Unassembled WGS sequence"/>
</dbReference>
<protein>
    <recommendedName>
        <fullName evidence="5">Dual-specificity RNA pseudouridine synthase RluF</fullName>
        <ecNumber evidence="4">5.4.99.21</ecNumber>
    </recommendedName>
    <alternativeName>
        <fullName evidence="7">23S rRNA pseudouridine(2604) synthase</fullName>
    </alternativeName>
    <alternativeName>
        <fullName evidence="9">Ribosomal large subunit pseudouridine synthase F</fullName>
    </alternativeName>
    <alternativeName>
        <fullName evidence="8">rRNA pseudouridylate synthase F</fullName>
    </alternativeName>
    <alternativeName>
        <fullName evidence="10">rRNA-uridine isomerase F</fullName>
    </alternativeName>
    <alternativeName>
        <fullName evidence="6">tRNA(Tyr) pseudouridine(35) synthase</fullName>
    </alternativeName>
</protein>
<dbReference type="EC" id="5.4.99.21" evidence="4"/>
<gene>
    <name evidence="14" type="ORF">C9I57_16320</name>
</gene>
<dbReference type="SUPFAM" id="SSF55174">
    <property type="entry name" value="Alpha-L RNA-binding motif"/>
    <property type="match status" value="1"/>
</dbReference>
<organism evidence="14 15">
    <name type="scientific">Trinickia symbiotica</name>
    <dbReference type="NCBI Taxonomy" id="863227"/>
    <lineage>
        <taxon>Bacteria</taxon>
        <taxon>Pseudomonadati</taxon>
        <taxon>Pseudomonadota</taxon>
        <taxon>Betaproteobacteria</taxon>
        <taxon>Burkholderiales</taxon>
        <taxon>Burkholderiaceae</taxon>
        <taxon>Trinickia</taxon>
    </lineage>
</organism>
<feature type="compositionally biased region" description="Basic and acidic residues" evidence="12">
    <location>
        <begin position="232"/>
        <end position="255"/>
    </location>
</feature>
<evidence type="ECO:0000256" key="10">
    <source>
        <dbReference type="ARBA" id="ARBA00043147"/>
    </source>
</evidence>
<dbReference type="PROSITE" id="PS50889">
    <property type="entry name" value="S4"/>
    <property type="match status" value="1"/>
</dbReference>